<dbReference type="InterPro" id="IPR001245">
    <property type="entry name" value="Ser-Thr/Tyr_kinase_cat_dom"/>
</dbReference>
<evidence type="ECO:0000256" key="12">
    <source>
        <dbReference type="ARBA" id="ARBA00047559"/>
    </source>
</evidence>
<dbReference type="InterPro" id="IPR017441">
    <property type="entry name" value="Protein_kinase_ATP_BS"/>
</dbReference>
<evidence type="ECO:0000259" key="17">
    <source>
        <dbReference type="PROSITE" id="PS50011"/>
    </source>
</evidence>
<dbReference type="PROSITE" id="PS00107">
    <property type="entry name" value="PROTEIN_KINASE_ATP"/>
    <property type="match status" value="1"/>
</dbReference>
<evidence type="ECO:0000256" key="6">
    <source>
        <dbReference type="ARBA" id="ARBA00022679"/>
    </source>
</evidence>
<evidence type="ECO:0000256" key="10">
    <source>
        <dbReference type="ARBA" id="ARBA00022840"/>
    </source>
</evidence>
<dbReference type="Pfam" id="PF07714">
    <property type="entry name" value="PK_Tyr_Ser-Thr"/>
    <property type="match status" value="1"/>
</dbReference>
<evidence type="ECO:0000313" key="18">
    <source>
        <dbReference type="EMBL" id="KAL3274656.1"/>
    </source>
</evidence>
<evidence type="ECO:0000256" key="7">
    <source>
        <dbReference type="ARBA" id="ARBA00022723"/>
    </source>
</evidence>
<dbReference type="PANTHER" id="PTHR46716:SF1">
    <property type="entry name" value="MITOGEN-ACTIVATED PROTEIN KINASE KINASE KINASE 7"/>
    <property type="match status" value="1"/>
</dbReference>
<evidence type="ECO:0000256" key="9">
    <source>
        <dbReference type="ARBA" id="ARBA00022777"/>
    </source>
</evidence>
<dbReference type="SUPFAM" id="SSF56112">
    <property type="entry name" value="Protein kinase-like (PK-like)"/>
    <property type="match status" value="1"/>
</dbReference>
<evidence type="ECO:0000256" key="11">
    <source>
        <dbReference type="ARBA" id="ARBA00022842"/>
    </source>
</evidence>
<evidence type="ECO:0000313" key="19">
    <source>
        <dbReference type="Proteomes" id="UP001516400"/>
    </source>
</evidence>
<dbReference type="GO" id="GO:0043410">
    <property type="term" value="P:positive regulation of MAPK cascade"/>
    <property type="evidence" value="ECO:0007669"/>
    <property type="project" value="UniProtKB-ARBA"/>
</dbReference>
<evidence type="ECO:0000256" key="15">
    <source>
        <dbReference type="RuleBase" id="RU000304"/>
    </source>
</evidence>
<dbReference type="EMBL" id="JABFTP020000062">
    <property type="protein sequence ID" value="KAL3274656.1"/>
    <property type="molecule type" value="Genomic_DNA"/>
</dbReference>
<comment type="cofactor">
    <cofactor evidence="1">
        <name>Mg(2+)</name>
        <dbReference type="ChEBI" id="CHEBI:18420"/>
    </cofactor>
</comment>
<keyword evidence="7" id="KW-0479">Metal-binding</keyword>
<protein>
    <recommendedName>
        <fullName evidence="4">Mitogen-activated protein kinase kinase kinase 7</fullName>
        <ecNumber evidence="3">2.7.11.25</ecNumber>
    </recommendedName>
</protein>
<comment type="similarity">
    <text evidence="2">Belongs to the protein kinase superfamily. STE Ser/Thr protein kinase family. MAP kinase kinase kinase subfamily.</text>
</comment>
<dbReference type="FunFam" id="1.10.510.10:FF:000143">
    <property type="entry name" value="Mitogen-activated protein kinase kinase kinase 7"/>
    <property type="match status" value="1"/>
</dbReference>
<comment type="catalytic activity">
    <reaction evidence="12">
        <text>L-threonyl-[protein] + ATP = O-phospho-L-threonyl-[protein] + ADP + H(+)</text>
        <dbReference type="Rhea" id="RHEA:46608"/>
        <dbReference type="Rhea" id="RHEA-COMP:11060"/>
        <dbReference type="Rhea" id="RHEA-COMP:11605"/>
        <dbReference type="ChEBI" id="CHEBI:15378"/>
        <dbReference type="ChEBI" id="CHEBI:30013"/>
        <dbReference type="ChEBI" id="CHEBI:30616"/>
        <dbReference type="ChEBI" id="CHEBI:61977"/>
        <dbReference type="ChEBI" id="CHEBI:456216"/>
        <dbReference type="EC" id="2.7.11.25"/>
    </reaction>
</comment>
<dbReference type="InterPro" id="IPR011009">
    <property type="entry name" value="Kinase-like_dom_sf"/>
</dbReference>
<dbReference type="InterPro" id="IPR008271">
    <property type="entry name" value="Ser/Thr_kinase_AS"/>
</dbReference>
<keyword evidence="11" id="KW-0460">Magnesium</keyword>
<evidence type="ECO:0000256" key="4">
    <source>
        <dbReference type="ARBA" id="ARBA00017660"/>
    </source>
</evidence>
<dbReference type="GO" id="GO:0006950">
    <property type="term" value="P:response to stress"/>
    <property type="evidence" value="ECO:0007669"/>
    <property type="project" value="UniProtKB-ARBA"/>
</dbReference>
<evidence type="ECO:0000256" key="16">
    <source>
        <dbReference type="SAM" id="MobiDB-lite"/>
    </source>
</evidence>
<keyword evidence="19" id="KW-1185">Reference proteome</keyword>
<dbReference type="GO" id="GO:0005524">
    <property type="term" value="F:ATP binding"/>
    <property type="evidence" value="ECO:0007669"/>
    <property type="project" value="UniProtKB-UniRule"/>
</dbReference>
<evidence type="ECO:0000256" key="1">
    <source>
        <dbReference type="ARBA" id="ARBA00001946"/>
    </source>
</evidence>
<dbReference type="GO" id="GO:0046872">
    <property type="term" value="F:metal ion binding"/>
    <property type="evidence" value="ECO:0007669"/>
    <property type="project" value="UniProtKB-KW"/>
</dbReference>
<reference evidence="18 19" key="1">
    <citation type="journal article" date="2021" name="BMC Biol.">
        <title>Horizontally acquired antibacterial genes associated with adaptive radiation of ladybird beetles.</title>
        <authorList>
            <person name="Li H.S."/>
            <person name="Tang X.F."/>
            <person name="Huang Y.H."/>
            <person name="Xu Z.Y."/>
            <person name="Chen M.L."/>
            <person name="Du X.Y."/>
            <person name="Qiu B.Y."/>
            <person name="Chen P.T."/>
            <person name="Zhang W."/>
            <person name="Slipinski A."/>
            <person name="Escalona H.E."/>
            <person name="Waterhouse R.M."/>
            <person name="Zwick A."/>
            <person name="Pang H."/>
        </authorList>
    </citation>
    <scope>NUCLEOTIDE SEQUENCE [LARGE SCALE GENOMIC DNA]</scope>
    <source>
        <strain evidence="18">SYSU2018</strain>
    </source>
</reference>
<dbReference type="GO" id="GO:0009893">
    <property type="term" value="P:positive regulation of metabolic process"/>
    <property type="evidence" value="ECO:0007669"/>
    <property type="project" value="UniProtKB-ARBA"/>
</dbReference>
<comment type="caution">
    <text evidence="18">The sequence shown here is derived from an EMBL/GenBank/DDBJ whole genome shotgun (WGS) entry which is preliminary data.</text>
</comment>
<feature type="region of interest" description="Disordered" evidence="16">
    <location>
        <begin position="289"/>
        <end position="311"/>
    </location>
</feature>
<evidence type="ECO:0000256" key="3">
    <source>
        <dbReference type="ARBA" id="ARBA00012406"/>
    </source>
</evidence>
<dbReference type="AlphaFoldDB" id="A0ABD2N7G7"/>
<dbReference type="PROSITE" id="PS00108">
    <property type="entry name" value="PROTEIN_KINASE_ST"/>
    <property type="match status" value="1"/>
</dbReference>
<feature type="binding site" evidence="14">
    <location>
        <position position="52"/>
    </location>
    <ligand>
        <name>ATP</name>
        <dbReference type="ChEBI" id="CHEBI:30616"/>
    </ligand>
</feature>
<sequence length="372" mass="42171">MASAISPNLENQQFTPEIDYEEIQFFNSQALGEGSFGVVFQAVWRNKLVAVKNITRENEKQAFIVEVRQLSRVNHPNIVTLYGACTKGPKMCLVMEYAEGGSLFNVLHYSPRLKYYMNHALSWLYQCALGVEYLHNMKPKPLLHRDLKPPNLLLVDKGKHLKICDFGTAADQKTEMTNNKGSAAWMAPEVFASKKYNEKCDVFSWSIILWEVLTRSRPYNSPGATSLGILWSVHQGKRPPLIKDCPPCIESLMVRCWHQLPENRPSMSEVVIIMNDICSILPEVQDVEEVDKEDSSYSSKEESCEDEEISSTEYESFQQDLNGTKVQHLPQPNQNCMVPLAVEVDPTAWDLNEPEKELENMVGLKLAPGIGE</sequence>
<dbReference type="InterPro" id="IPR000719">
    <property type="entry name" value="Prot_kinase_dom"/>
</dbReference>
<name>A0ABD2N7G7_9CUCU</name>
<gene>
    <name evidence="18" type="ORF">HHI36_016036</name>
</gene>
<feature type="compositionally biased region" description="Basic and acidic residues" evidence="16">
    <location>
        <begin position="293"/>
        <end position="302"/>
    </location>
</feature>
<dbReference type="PANTHER" id="PTHR46716">
    <property type="entry name" value="MITOGEN-ACTIVATED PROTEIN KINASE KINASE KINASE 7"/>
    <property type="match status" value="1"/>
</dbReference>
<evidence type="ECO:0000256" key="13">
    <source>
        <dbReference type="ARBA" id="ARBA00048329"/>
    </source>
</evidence>
<dbReference type="GO" id="GO:0019899">
    <property type="term" value="F:enzyme binding"/>
    <property type="evidence" value="ECO:0007669"/>
    <property type="project" value="UniProtKB-ARBA"/>
</dbReference>
<dbReference type="PRINTS" id="PR00109">
    <property type="entry name" value="TYRKINASE"/>
</dbReference>
<organism evidence="18 19">
    <name type="scientific">Cryptolaemus montrouzieri</name>
    <dbReference type="NCBI Taxonomy" id="559131"/>
    <lineage>
        <taxon>Eukaryota</taxon>
        <taxon>Metazoa</taxon>
        <taxon>Ecdysozoa</taxon>
        <taxon>Arthropoda</taxon>
        <taxon>Hexapoda</taxon>
        <taxon>Insecta</taxon>
        <taxon>Pterygota</taxon>
        <taxon>Neoptera</taxon>
        <taxon>Endopterygota</taxon>
        <taxon>Coleoptera</taxon>
        <taxon>Polyphaga</taxon>
        <taxon>Cucujiformia</taxon>
        <taxon>Coccinelloidea</taxon>
        <taxon>Coccinellidae</taxon>
        <taxon>Scymninae</taxon>
        <taxon>Scymnini</taxon>
        <taxon>Cryptolaemus</taxon>
    </lineage>
</organism>
<evidence type="ECO:0000256" key="2">
    <source>
        <dbReference type="ARBA" id="ARBA00006529"/>
    </source>
</evidence>
<evidence type="ECO:0000256" key="5">
    <source>
        <dbReference type="ARBA" id="ARBA00022527"/>
    </source>
</evidence>
<dbReference type="FunFam" id="3.30.200.20:FF:000180">
    <property type="entry name" value="serine/threonine-protein kinase STY46-like"/>
    <property type="match status" value="1"/>
</dbReference>
<dbReference type="SMART" id="SM00220">
    <property type="entry name" value="S_TKc"/>
    <property type="match status" value="1"/>
</dbReference>
<comment type="catalytic activity">
    <reaction evidence="13">
        <text>L-seryl-[protein] + ATP = O-phospho-L-seryl-[protein] + ADP + H(+)</text>
        <dbReference type="Rhea" id="RHEA:17989"/>
        <dbReference type="Rhea" id="RHEA-COMP:9863"/>
        <dbReference type="Rhea" id="RHEA-COMP:11604"/>
        <dbReference type="ChEBI" id="CHEBI:15378"/>
        <dbReference type="ChEBI" id="CHEBI:29999"/>
        <dbReference type="ChEBI" id="CHEBI:30616"/>
        <dbReference type="ChEBI" id="CHEBI:83421"/>
        <dbReference type="ChEBI" id="CHEBI:456216"/>
        <dbReference type="EC" id="2.7.11.25"/>
    </reaction>
</comment>
<keyword evidence="10 14" id="KW-0067">ATP-binding</keyword>
<keyword evidence="9" id="KW-0418">Kinase</keyword>
<keyword evidence="6" id="KW-0808">Transferase</keyword>
<evidence type="ECO:0000256" key="14">
    <source>
        <dbReference type="PROSITE-ProRule" id="PRU10141"/>
    </source>
</evidence>
<dbReference type="Gene3D" id="3.30.200.20">
    <property type="entry name" value="Phosphorylase Kinase, domain 1"/>
    <property type="match status" value="1"/>
</dbReference>
<dbReference type="Gene3D" id="1.10.510.10">
    <property type="entry name" value="Transferase(Phosphotransferase) domain 1"/>
    <property type="match status" value="1"/>
</dbReference>
<proteinExistence type="inferred from homology"/>
<accession>A0ABD2N7G7</accession>
<feature type="domain" description="Protein kinase" evidence="17">
    <location>
        <begin position="25"/>
        <end position="277"/>
    </location>
</feature>
<keyword evidence="8 14" id="KW-0547">Nucleotide-binding</keyword>
<dbReference type="PROSITE" id="PS50011">
    <property type="entry name" value="PROTEIN_KINASE_DOM"/>
    <property type="match status" value="1"/>
</dbReference>
<evidence type="ECO:0000256" key="8">
    <source>
        <dbReference type="ARBA" id="ARBA00022741"/>
    </source>
</evidence>
<dbReference type="EC" id="2.7.11.25" evidence="3"/>
<dbReference type="GO" id="GO:0004709">
    <property type="term" value="F:MAP kinase kinase kinase activity"/>
    <property type="evidence" value="ECO:0007669"/>
    <property type="project" value="UniProtKB-EC"/>
</dbReference>
<dbReference type="Proteomes" id="UP001516400">
    <property type="component" value="Unassembled WGS sequence"/>
</dbReference>
<keyword evidence="5 15" id="KW-0723">Serine/threonine-protein kinase</keyword>